<name>A0A1E3WB06_9HYPH</name>
<dbReference type="EMBL" id="LPWD01000350">
    <property type="protein sequence ID" value="ODS02277.1"/>
    <property type="molecule type" value="Genomic_DNA"/>
</dbReference>
<gene>
    <name evidence="1" type="ORF">AUC71_16165</name>
</gene>
<reference evidence="1 2" key="1">
    <citation type="journal article" date="2016" name="Environ. Microbiol.">
        <title>New Methyloceanibacter diversity from North Sea sediments includes methanotroph containing solely the soluble methane monooxygenase.</title>
        <authorList>
            <person name="Vekeman B."/>
            <person name="Kerckhof F.M."/>
            <person name="Cremers G."/>
            <person name="de Vos P."/>
            <person name="Vandamme P."/>
            <person name="Boon N."/>
            <person name="Op den Camp H.J."/>
            <person name="Heylen K."/>
        </authorList>
    </citation>
    <scope>NUCLEOTIDE SEQUENCE [LARGE SCALE GENOMIC DNA]</scope>
    <source>
        <strain evidence="1 2">R-67177</strain>
    </source>
</reference>
<organism evidence="1 2">
    <name type="scientific">Methyloceanibacter marginalis</name>
    <dbReference type="NCBI Taxonomy" id="1774971"/>
    <lineage>
        <taxon>Bacteria</taxon>
        <taxon>Pseudomonadati</taxon>
        <taxon>Pseudomonadota</taxon>
        <taxon>Alphaproteobacteria</taxon>
        <taxon>Hyphomicrobiales</taxon>
        <taxon>Hyphomicrobiaceae</taxon>
        <taxon>Methyloceanibacter</taxon>
    </lineage>
</organism>
<proteinExistence type="predicted"/>
<dbReference type="Proteomes" id="UP000095042">
    <property type="component" value="Unassembled WGS sequence"/>
</dbReference>
<dbReference type="AlphaFoldDB" id="A0A1E3WB06"/>
<comment type="caution">
    <text evidence="1">The sequence shown here is derived from an EMBL/GenBank/DDBJ whole genome shotgun (WGS) entry which is preliminary data.</text>
</comment>
<evidence type="ECO:0000313" key="1">
    <source>
        <dbReference type="EMBL" id="ODS02277.1"/>
    </source>
</evidence>
<protein>
    <submittedName>
        <fullName evidence="1">Uncharacterized protein</fullName>
    </submittedName>
</protein>
<accession>A0A1E3WB06</accession>
<keyword evidence="2" id="KW-1185">Reference proteome</keyword>
<sequence>MVGRQLMQLLDAEAVANHPLIGDDVGGAFAAVEQGHLSESEAGADRGHALAPFAFAVNLDLDADRAARQHEEQLGWVAFAHDDVAFVEHERPDDGFNQPAFLGGQALEQIDLRHRELRADARAGAGQELILAPLQSRIRVAELAQTVAFLRLGERPGQPLQRPVGGDRSEHQLRVAFRHGAHRPHDQLARRRIGQVHALEIDDDVS</sequence>
<evidence type="ECO:0000313" key="2">
    <source>
        <dbReference type="Proteomes" id="UP000095042"/>
    </source>
</evidence>